<evidence type="ECO:0000313" key="2">
    <source>
        <dbReference type="EMBL" id="MCR6487556.1"/>
    </source>
</evidence>
<proteinExistence type="predicted"/>
<gene>
    <name evidence="2" type="ORF">M8542_32490</name>
</gene>
<protein>
    <submittedName>
        <fullName evidence="2">Uncharacterized protein</fullName>
    </submittedName>
</protein>
<accession>A0A9X2SNX1</accession>
<evidence type="ECO:0000256" key="1">
    <source>
        <dbReference type="SAM" id="SignalP"/>
    </source>
</evidence>
<feature type="signal peptide" evidence="1">
    <location>
        <begin position="1"/>
        <end position="26"/>
    </location>
</feature>
<sequence>MRAGAFHAVIGTAFLGVVVLAPAAQASATGAQTVSSHCAAGPFRGTFSMTYQAAGPTEYHPSIVTMGGGPYIGDSGTFAMDVYYVDAAGAANSVYSGDFTGTAGTKLSVHLPAGVTVPQDRLSYTSVSFDGGAGPCTASAEIR</sequence>
<reference evidence="2" key="1">
    <citation type="submission" date="2022-06" db="EMBL/GenBank/DDBJ databases">
        <title>Amycolatopsis iheyaensis sp. nov., a new species of the genus Amycolatopsis isolated from soil in Iheya island, Japan.</title>
        <authorList>
            <person name="Ngamcharungchit C."/>
            <person name="Kanto H."/>
            <person name="Take A."/>
            <person name="Intra B."/>
            <person name="Matsumoto A."/>
            <person name="Panbangred W."/>
            <person name="Inahashi Y."/>
        </authorList>
    </citation>
    <scope>NUCLEOTIDE SEQUENCE</scope>
    <source>
        <strain evidence="2">OK19-0408</strain>
    </source>
</reference>
<comment type="caution">
    <text evidence="2">The sequence shown here is derived from an EMBL/GenBank/DDBJ whole genome shotgun (WGS) entry which is preliminary data.</text>
</comment>
<name>A0A9X2SNX1_9PSEU</name>
<dbReference type="AlphaFoldDB" id="A0A9X2SNX1"/>
<dbReference type="RefSeq" id="WP_257924126.1">
    <property type="nucleotide sequence ID" value="NZ_JAMXQV010000020.1"/>
</dbReference>
<organism evidence="2 3">
    <name type="scientific">Amycolatopsis iheyensis</name>
    <dbReference type="NCBI Taxonomy" id="2945988"/>
    <lineage>
        <taxon>Bacteria</taxon>
        <taxon>Bacillati</taxon>
        <taxon>Actinomycetota</taxon>
        <taxon>Actinomycetes</taxon>
        <taxon>Pseudonocardiales</taxon>
        <taxon>Pseudonocardiaceae</taxon>
        <taxon>Amycolatopsis</taxon>
    </lineage>
</organism>
<keyword evidence="1" id="KW-0732">Signal</keyword>
<dbReference type="EMBL" id="JAMXQV010000020">
    <property type="protein sequence ID" value="MCR6487556.1"/>
    <property type="molecule type" value="Genomic_DNA"/>
</dbReference>
<keyword evidence="3" id="KW-1185">Reference proteome</keyword>
<feature type="chain" id="PRO_5040845193" evidence="1">
    <location>
        <begin position="27"/>
        <end position="143"/>
    </location>
</feature>
<dbReference type="Proteomes" id="UP001144096">
    <property type="component" value="Unassembled WGS sequence"/>
</dbReference>
<evidence type="ECO:0000313" key="3">
    <source>
        <dbReference type="Proteomes" id="UP001144096"/>
    </source>
</evidence>